<accession>A0A9D4IBZ5</accession>
<protein>
    <submittedName>
        <fullName evidence="2">Uncharacterized protein</fullName>
    </submittedName>
</protein>
<reference evidence="2" key="2">
    <citation type="submission" date="2020-11" db="EMBL/GenBank/DDBJ databases">
        <authorList>
            <person name="McCartney M.A."/>
            <person name="Auch B."/>
            <person name="Kono T."/>
            <person name="Mallez S."/>
            <person name="Becker A."/>
            <person name="Gohl D.M."/>
            <person name="Silverstein K.A.T."/>
            <person name="Koren S."/>
            <person name="Bechman K.B."/>
            <person name="Herman A."/>
            <person name="Abrahante J.E."/>
            <person name="Garbe J."/>
        </authorList>
    </citation>
    <scope>NUCLEOTIDE SEQUENCE</scope>
    <source>
        <strain evidence="2">Duluth1</strain>
        <tissue evidence="2">Whole animal</tissue>
    </source>
</reference>
<keyword evidence="3" id="KW-1185">Reference proteome</keyword>
<evidence type="ECO:0000313" key="3">
    <source>
        <dbReference type="Proteomes" id="UP000828390"/>
    </source>
</evidence>
<sequence length="99" mass="10607">MFVTEVFKIPIGHWLDVMAASTVPGETVNGYDVQRADGQCLSIELNGSTGNPQDVHTTVGDPENPALKEVERKTLSPLPNSKVSNGNIQPVIPPINNTV</sequence>
<feature type="region of interest" description="Disordered" evidence="1">
    <location>
        <begin position="76"/>
        <end position="99"/>
    </location>
</feature>
<dbReference type="EMBL" id="JAIWYP010000010">
    <property type="protein sequence ID" value="KAH3755754.1"/>
    <property type="molecule type" value="Genomic_DNA"/>
</dbReference>
<comment type="caution">
    <text evidence="2">The sequence shown here is derived from an EMBL/GenBank/DDBJ whole genome shotgun (WGS) entry which is preliminary data.</text>
</comment>
<dbReference type="Proteomes" id="UP000828390">
    <property type="component" value="Unassembled WGS sequence"/>
</dbReference>
<proteinExistence type="predicted"/>
<evidence type="ECO:0000313" key="2">
    <source>
        <dbReference type="EMBL" id="KAH3755754.1"/>
    </source>
</evidence>
<name>A0A9D4IBZ5_DREPO</name>
<evidence type="ECO:0000256" key="1">
    <source>
        <dbReference type="SAM" id="MobiDB-lite"/>
    </source>
</evidence>
<reference evidence="2" key="1">
    <citation type="journal article" date="2019" name="bioRxiv">
        <title>The Genome of the Zebra Mussel, Dreissena polymorpha: A Resource for Invasive Species Research.</title>
        <authorList>
            <person name="McCartney M.A."/>
            <person name="Auch B."/>
            <person name="Kono T."/>
            <person name="Mallez S."/>
            <person name="Zhang Y."/>
            <person name="Obille A."/>
            <person name="Becker A."/>
            <person name="Abrahante J.E."/>
            <person name="Garbe J."/>
            <person name="Badalamenti J.P."/>
            <person name="Herman A."/>
            <person name="Mangelson H."/>
            <person name="Liachko I."/>
            <person name="Sullivan S."/>
            <person name="Sone E.D."/>
            <person name="Koren S."/>
            <person name="Silverstein K.A.T."/>
            <person name="Beckman K.B."/>
            <person name="Gohl D.M."/>
        </authorList>
    </citation>
    <scope>NUCLEOTIDE SEQUENCE</scope>
    <source>
        <strain evidence="2">Duluth1</strain>
        <tissue evidence="2">Whole animal</tissue>
    </source>
</reference>
<organism evidence="2 3">
    <name type="scientific">Dreissena polymorpha</name>
    <name type="common">Zebra mussel</name>
    <name type="synonym">Mytilus polymorpha</name>
    <dbReference type="NCBI Taxonomy" id="45954"/>
    <lineage>
        <taxon>Eukaryota</taxon>
        <taxon>Metazoa</taxon>
        <taxon>Spiralia</taxon>
        <taxon>Lophotrochozoa</taxon>
        <taxon>Mollusca</taxon>
        <taxon>Bivalvia</taxon>
        <taxon>Autobranchia</taxon>
        <taxon>Heteroconchia</taxon>
        <taxon>Euheterodonta</taxon>
        <taxon>Imparidentia</taxon>
        <taxon>Neoheterodontei</taxon>
        <taxon>Myida</taxon>
        <taxon>Dreissenoidea</taxon>
        <taxon>Dreissenidae</taxon>
        <taxon>Dreissena</taxon>
    </lineage>
</organism>
<gene>
    <name evidence="2" type="ORF">DPMN_190453</name>
</gene>
<feature type="compositionally biased region" description="Polar residues" evidence="1">
    <location>
        <begin position="77"/>
        <end position="88"/>
    </location>
</feature>
<dbReference type="AlphaFoldDB" id="A0A9D4IBZ5"/>